<evidence type="ECO:0000256" key="6">
    <source>
        <dbReference type="ARBA" id="ARBA00023172"/>
    </source>
</evidence>
<dbReference type="Pfam" id="PF13495">
    <property type="entry name" value="Phage_int_SAM_4"/>
    <property type="match status" value="1"/>
</dbReference>
<reference evidence="9" key="1">
    <citation type="submission" date="2018-06" db="EMBL/GenBank/DDBJ databases">
        <authorList>
            <person name="Zhirakovskaya E."/>
        </authorList>
    </citation>
    <scope>NUCLEOTIDE SEQUENCE</scope>
</reference>
<dbReference type="InterPro" id="IPR011946">
    <property type="entry name" value="Integrase_integron-type"/>
</dbReference>
<dbReference type="InterPro" id="IPR011010">
    <property type="entry name" value="DNA_brk_join_enz"/>
</dbReference>
<dbReference type="GO" id="GO:0005737">
    <property type="term" value="C:cytoplasm"/>
    <property type="evidence" value="ECO:0007669"/>
    <property type="project" value="UniProtKB-SubCell"/>
</dbReference>
<organism evidence="9">
    <name type="scientific">hydrothermal vent metagenome</name>
    <dbReference type="NCBI Taxonomy" id="652676"/>
    <lineage>
        <taxon>unclassified sequences</taxon>
        <taxon>metagenomes</taxon>
        <taxon>ecological metagenomes</taxon>
    </lineage>
</organism>
<evidence type="ECO:0000256" key="2">
    <source>
        <dbReference type="ARBA" id="ARBA00008857"/>
    </source>
</evidence>
<keyword evidence="6" id="KW-0233">DNA recombination</keyword>
<dbReference type="EMBL" id="UOFS01000011">
    <property type="protein sequence ID" value="VAW92024.1"/>
    <property type="molecule type" value="Genomic_DNA"/>
</dbReference>
<dbReference type="GO" id="GO:0006310">
    <property type="term" value="P:DNA recombination"/>
    <property type="evidence" value="ECO:0007669"/>
    <property type="project" value="UniProtKB-KW"/>
</dbReference>
<dbReference type="PROSITE" id="PS51898">
    <property type="entry name" value="TYR_RECOMBINASE"/>
    <property type="match status" value="1"/>
</dbReference>
<evidence type="ECO:0000256" key="3">
    <source>
        <dbReference type="ARBA" id="ARBA00022490"/>
    </source>
</evidence>
<keyword evidence="3" id="KW-0963">Cytoplasm</keyword>
<feature type="domain" description="Tyr recombinase" evidence="7">
    <location>
        <begin position="239"/>
        <end position="453"/>
    </location>
</feature>
<dbReference type="SUPFAM" id="SSF56349">
    <property type="entry name" value="DNA breaking-rejoining enzymes"/>
    <property type="match status" value="1"/>
</dbReference>
<dbReference type="GO" id="GO:0015074">
    <property type="term" value="P:DNA integration"/>
    <property type="evidence" value="ECO:0007669"/>
    <property type="project" value="UniProtKB-KW"/>
</dbReference>
<dbReference type="InterPro" id="IPR013762">
    <property type="entry name" value="Integrase-like_cat_sf"/>
</dbReference>
<protein>
    <submittedName>
        <fullName evidence="9">Integron integrase IntIPac</fullName>
    </submittedName>
</protein>
<dbReference type="FunFam" id="1.10.443.10:FF:000007">
    <property type="entry name" value="Tyrosine recombinase XerC"/>
    <property type="match status" value="1"/>
</dbReference>
<comment type="subcellular location">
    <subcellularLocation>
        <location evidence="1">Cytoplasm</location>
    </subcellularLocation>
</comment>
<evidence type="ECO:0000256" key="5">
    <source>
        <dbReference type="ARBA" id="ARBA00023125"/>
    </source>
</evidence>
<evidence type="ECO:0000259" key="7">
    <source>
        <dbReference type="PROSITE" id="PS51898"/>
    </source>
</evidence>
<dbReference type="PROSITE" id="PS51900">
    <property type="entry name" value="CB"/>
    <property type="match status" value="1"/>
</dbReference>
<evidence type="ECO:0000313" key="9">
    <source>
        <dbReference type="EMBL" id="VAW92024.1"/>
    </source>
</evidence>
<dbReference type="Pfam" id="PF00589">
    <property type="entry name" value="Phage_integrase"/>
    <property type="match status" value="1"/>
</dbReference>
<keyword evidence="4" id="KW-0229">DNA integration</keyword>
<dbReference type="NCBIfam" id="TIGR02249">
    <property type="entry name" value="integrase_gron"/>
    <property type="match status" value="1"/>
</dbReference>
<dbReference type="Gene3D" id="1.10.150.130">
    <property type="match status" value="1"/>
</dbReference>
<dbReference type="Gene3D" id="1.10.443.10">
    <property type="entry name" value="Intergrase catalytic core"/>
    <property type="match status" value="1"/>
</dbReference>
<proteinExistence type="inferred from homology"/>
<dbReference type="GO" id="GO:0003677">
    <property type="term" value="F:DNA binding"/>
    <property type="evidence" value="ECO:0007669"/>
    <property type="project" value="UniProtKB-KW"/>
</dbReference>
<dbReference type="InterPro" id="IPR044068">
    <property type="entry name" value="CB"/>
</dbReference>
<dbReference type="InterPro" id="IPR004107">
    <property type="entry name" value="Integrase_SAM-like_N"/>
</dbReference>
<dbReference type="InterPro" id="IPR010998">
    <property type="entry name" value="Integrase_recombinase_N"/>
</dbReference>
<dbReference type="CDD" id="cd01193">
    <property type="entry name" value="INT_IntI_C"/>
    <property type="match status" value="1"/>
</dbReference>
<feature type="domain" description="Core-binding (CB)" evidence="8">
    <location>
        <begin position="138"/>
        <end position="221"/>
    </location>
</feature>
<evidence type="ECO:0000256" key="4">
    <source>
        <dbReference type="ARBA" id="ARBA00022908"/>
    </source>
</evidence>
<comment type="similarity">
    <text evidence="2">Belongs to the 'phage' integrase family.</text>
</comment>
<dbReference type="AlphaFoldDB" id="A0A3B1ADT2"/>
<dbReference type="PANTHER" id="PTHR30349">
    <property type="entry name" value="PHAGE INTEGRASE-RELATED"/>
    <property type="match status" value="1"/>
</dbReference>
<accession>A0A3B1ADT2</accession>
<dbReference type="InterPro" id="IPR050090">
    <property type="entry name" value="Tyrosine_recombinase_XerCD"/>
</dbReference>
<keyword evidence="5" id="KW-0238">DNA-binding</keyword>
<sequence length="461" mass="53729">MSGVLISKFWDKFIIKTRMYGASKDGERWLVIYAEEYIKTYSGTKLIDHTEQFVDKYLKRKGRIDSLEDWQFQQIITAIKILFTDMVAVFWSAKYPWEEWFVFAQTLKNSHPTVSRDYRSIGSDTQPSNDSAFKKVNAQYPEHLNKLINRIRCKHYSIRTEQAYVGWFVRFVIYHSMLDPVNLTEKHLSMYLDYLVLNRKVSASTQSQALNALMFFFKQVLKIEFGDKIIFKRSKKPKRLPVVLSPLEMVSLLDNIEGTTQKLMANLLYGCGMRLMECVRLRVLDVDFDYQQIFVRQGKGNKDRVVPIPKKVLDEIKIQIKVVKELHTEDLAEGYGMVYIPDALSRKYPNAEKELRWQYVFPSSRLSTDPRSKITRRHHVHESVLQKKIKKSAETAGISKKVSCHTLRHSFATHLLEHGYDIRTVQELLGHADVSTTMIYTHVLNKPGITVPSPLDFLTTQ</sequence>
<evidence type="ECO:0000256" key="1">
    <source>
        <dbReference type="ARBA" id="ARBA00004496"/>
    </source>
</evidence>
<name>A0A3B1ADT2_9ZZZZ</name>
<evidence type="ECO:0000259" key="8">
    <source>
        <dbReference type="PROSITE" id="PS51900"/>
    </source>
</evidence>
<dbReference type="InterPro" id="IPR002104">
    <property type="entry name" value="Integrase_catalytic"/>
</dbReference>
<dbReference type="PANTHER" id="PTHR30349:SF64">
    <property type="entry name" value="PROPHAGE INTEGRASE INTD-RELATED"/>
    <property type="match status" value="1"/>
</dbReference>
<gene>
    <name evidence="9" type="ORF">MNBD_GAMMA22-2309</name>
</gene>